<evidence type="ECO:0000256" key="4">
    <source>
        <dbReference type="ARBA" id="ARBA00022563"/>
    </source>
</evidence>
<dbReference type="SUPFAM" id="SSF53597">
    <property type="entry name" value="Dihydrofolate reductase-like"/>
    <property type="match status" value="1"/>
</dbReference>
<dbReference type="PROSITE" id="PS00075">
    <property type="entry name" value="DHFR_1"/>
    <property type="match status" value="1"/>
</dbReference>
<dbReference type="KEGG" id="hhc:M911_13660"/>
<dbReference type="GO" id="GO:0046452">
    <property type="term" value="P:dihydrofolate metabolic process"/>
    <property type="evidence" value="ECO:0007669"/>
    <property type="project" value="TreeGrafter"/>
</dbReference>
<dbReference type="InterPro" id="IPR024072">
    <property type="entry name" value="DHFR-like_dom_sf"/>
</dbReference>
<dbReference type="PROSITE" id="PS51330">
    <property type="entry name" value="DHFR_2"/>
    <property type="match status" value="1"/>
</dbReference>
<keyword evidence="6 8" id="KW-0560">Oxidoreductase</keyword>
<dbReference type="Pfam" id="PF00186">
    <property type="entry name" value="DHFR_1"/>
    <property type="match status" value="1"/>
</dbReference>
<dbReference type="GO" id="GO:0070401">
    <property type="term" value="F:NADP+ binding"/>
    <property type="evidence" value="ECO:0007669"/>
    <property type="project" value="UniProtKB-ARBA"/>
</dbReference>
<sequence>MTMQQQPVLTCVVAMDRQRLIGADNRLPWHLPADLAHFKRLTLGGTLLMGRRTFESIGRPLPQRRSIVLSRDPGFQAEGCTVVDSVEAALDAAGDMPEVFVIGGARLFEQLLPQCGRLHLTVIDHEFQGDTWMPELDAGWQEVNQEAHEPDARNAWPYRFITLERSAMARG</sequence>
<dbReference type="Proteomes" id="UP000019442">
    <property type="component" value="Chromosome"/>
</dbReference>
<dbReference type="RefSeq" id="WP_025282542.1">
    <property type="nucleotide sequence ID" value="NZ_JBLZQM010000009.1"/>
</dbReference>
<comment type="catalytic activity">
    <reaction evidence="8">
        <text>(6S)-5,6,7,8-tetrahydrofolate + NADP(+) = 7,8-dihydrofolate + NADPH + H(+)</text>
        <dbReference type="Rhea" id="RHEA:15009"/>
        <dbReference type="ChEBI" id="CHEBI:15378"/>
        <dbReference type="ChEBI" id="CHEBI:57451"/>
        <dbReference type="ChEBI" id="CHEBI:57453"/>
        <dbReference type="ChEBI" id="CHEBI:57783"/>
        <dbReference type="ChEBI" id="CHEBI:58349"/>
        <dbReference type="EC" id="1.5.1.3"/>
    </reaction>
</comment>
<dbReference type="GO" id="GO:0046654">
    <property type="term" value="P:tetrahydrofolate biosynthetic process"/>
    <property type="evidence" value="ECO:0007669"/>
    <property type="project" value="UniProtKB-UniPathway"/>
</dbReference>
<protein>
    <recommendedName>
        <fullName evidence="3 8">Dihydrofolate reductase</fullName>
        <ecNumber evidence="3 8">1.5.1.3</ecNumber>
    </recommendedName>
</protein>
<feature type="domain" description="DHFR" evidence="10">
    <location>
        <begin position="8"/>
        <end position="165"/>
    </location>
</feature>
<evidence type="ECO:0000259" key="10">
    <source>
        <dbReference type="PROSITE" id="PS51330"/>
    </source>
</evidence>
<dbReference type="GO" id="GO:0005829">
    <property type="term" value="C:cytosol"/>
    <property type="evidence" value="ECO:0007669"/>
    <property type="project" value="TreeGrafter"/>
</dbReference>
<keyword evidence="5 8" id="KW-0521">NADP</keyword>
<comment type="similarity">
    <text evidence="2 8 9">Belongs to the dihydrofolate reductase family.</text>
</comment>
<evidence type="ECO:0000313" key="11">
    <source>
        <dbReference type="EMBL" id="AHK80025.1"/>
    </source>
</evidence>
<keyword evidence="12" id="KW-1185">Reference proteome</keyword>
<dbReference type="GO" id="GO:0004146">
    <property type="term" value="F:dihydrofolate reductase activity"/>
    <property type="evidence" value="ECO:0007669"/>
    <property type="project" value="UniProtKB-EC"/>
</dbReference>
<comment type="pathway">
    <text evidence="1 8">Cofactor biosynthesis; tetrahydrofolate biosynthesis; 5,6,7,8-tetrahydrofolate from 7,8-dihydrofolate: step 1/1.</text>
</comment>
<evidence type="ECO:0000256" key="6">
    <source>
        <dbReference type="ARBA" id="ARBA00023002"/>
    </source>
</evidence>
<dbReference type="GO" id="GO:0046655">
    <property type="term" value="P:folic acid metabolic process"/>
    <property type="evidence" value="ECO:0007669"/>
    <property type="project" value="TreeGrafter"/>
</dbReference>
<dbReference type="UniPathway" id="UPA00077">
    <property type="reaction ID" value="UER00158"/>
</dbReference>
<dbReference type="EMBL" id="CP007268">
    <property type="protein sequence ID" value="AHK80025.1"/>
    <property type="molecule type" value="Genomic_DNA"/>
</dbReference>
<evidence type="ECO:0000256" key="8">
    <source>
        <dbReference type="PIRNR" id="PIRNR000194"/>
    </source>
</evidence>
<evidence type="ECO:0000256" key="1">
    <source>
        <dbReference type="ARBA" id="ARBA00004903"/>
    </source>
</evidence>
<organism evidence="11 12">
    <name type="scientific">Ectothiorhodospira haloalkaliphila</name>
    <dbReference type="NCBI Taxonomy" id="421628"/>
    <lineage>
        <taxon>Bacteria</taxon>
        <taxon>Pseudomonadati</taxon>
        <taxon>Pseudomonadota</taxon>
        <taxon>Gammaproteobacteria</taxon>
        <taxon>Chromatiales</taxon>
        <taxon>Ectothiorhodospiraceae</taxon>
        <taxon>Ectothiorhodospira</taxon>
    </lineage>
</organism>
<dbReference type="AlphaFoldDB" id="W8L862"/>
<dbReference type="PANTHER" id="PTHR48069">
    <property type="entry name" value="DIHYDROFOLATE REDUCTASE"/>
    <property type="match status" value="1"/>
</dbReference>
<evidence type="ECO:0000256" key="7">
    <source>
        <dbReference type="ARBA" id="ARBA00025067"/>
    </source>
</evidence>
<evidence type="ECO:0000256" key="3">
    <source>
        <dbReference type="ARBA" id="ARBA00012856"/>
    </source>
</evidence>
<dbReference type="FunFam" id="3.40.430.10:FF:000001">
    <property type="entry name" value="Dihydrofolate reductase"/>
    <property type="match status" value="1"/>
</dbReference>
<dbReference type="PANTHER" id="PTHR48069:SF3">
    <property type="entry name" value="DIHYDROFOLATE REDUCTASE"/>
    <property type="match status" value="1"/>
</dbReference>
<dbReference type="InterPro" id="IPR001796">
    <property type="entry name" value="DHFR_dom"/>
</dbReference>
<evidence type="ECO:0000313" key="12">
    <source>
        <dbReference type="Proteomes" id="UP000019442"/>
    </source>
</evidence>
<keyword evidence="4 8" id="KW-0554">One-carbon metabolism</keyword>
<evidence type="ECO:0000256" key="2">
    <source>
        <dbReference type="ARBA" id="ARBA00009539"/>
    </source>
</evidence>
<dbReference type="InterPro" id="IPR017925">
    <property type="entry name" value="DHFR_CS"/>
</dbReference>
<evidence type="ECO:0000256" key="9">
    <source>
        <dbReference type="RuleBase" id="RU004474"/>
    </source>
</evidence>
<dbReference type="CDD" id="cd00209">
    <property type="entry name" value="DHFR"/>
    <property type="match status" value="1"/>
</dbReference>
<gene>
    <name evidence="11" type="ORF">M911_13660</name>
</gene>
<reference evidence="11 12" key="1">
    <citation type="journal article" date="2014" name="J Genomics">
        <title>Draft Genome Sequence of the Extremely Halophilic Phototrophic Purple Sulfur Bacterium Halorhodospira halochloris.</title>
        <authorList>
            <person name="Singh K.S."/>
            <person name="Kirksey J."/>
            <person name="Hoff W.D."/>
            <person name="Deole R."/>
        </authorList>
    </citation>
    <scope>NUCLEOTIDE SEQUENCE [LARGE SCALE GENOMIC DNA]</scope>
    <source>
        <strain evidence="11 12">A</strain>
    </source>
</reference>
<reference evidence="12" key="2">
    <citation type="submission" date="2014-02" db="EMBL/GenBank/DDBJ databases">
        <title>Draft Genome Sequence of extremely halophilic bacteria Halorhodospira halochloris.</title>
        <authorList>
            <person name="Singh K.S."/>
        </authorList>
    </citation>
    <scope>NUCLEOTIDE SEQUENCE [LARGE SCALE GENOMIC DNA]</scope>
    <source>
        <strain evidence="12">A</strain>
    </source>
</reference>
<name>W8L862_9GAMM</name>
<dbReference type="HOGENOM" id="CLU_043966_5_1_6"/>
<dbReference type="Gene3D" id="3.40.430.10">
    <property type="entry name" value="Dihydrofolate Reductase, subunit A"/>
    <property type="match status" value="1"/>
</dbReference>
<proteinExistence type="inferred from homology"/>
<dbReference type="PATRIC" id="fig|1354791.3.peg.3219"/>
<accession>W8L862</accession>
<comment type="function">
    <text evidence="7 8">Key enzyme in folate metabolism. Catalyzes an essential reaction for de novo glycine and purine synthesis, and for DNA precursor synthesis.</text>
</comment>
<dbReference type="EC" id="1.5.1.3" evidence="3 8"/>
<dbReference type="PIRSF" id="PIRSF000194">
    <property type="entry name" value="DHFR"/>
    <property type="match status" value="1"/>
</dbReference>
<dbReference type="GO" id="GO:0006730">
    <property type="term" value="P:one-carbon metabolic process"/>
    <property type="evidence" value="ECO:0007669"/>
    <property type="project" value="UniProtKB-KW"/>
</dbReference>
<dbReference type="InterPro" id="IPR012259">
    <property type="entry name" value="DHFR"/>
</dbReference>
<dbReference type="PRINTS" id="PR00070">
    <property type="entry name" value="DHFR"/>
</dbReference>
<evidence type="ECO:0000256" key="5">
    <source>
        <dbReference type="ARBA" id="ARBA00022857"/>
    </source>
</evidence>